<evidence type="ECO:0000313" key="3">
    <source>
        <dbReference type="Proteomes" id="UP000034471"/>
    </source>
</evidence>
<reference evidence="2 3" key="1">
    <citation type="journal article" date="2015" name="Nature">
        <title>rRNA introns, odd ribosomes, and small enigmatic genomes across a large radiation of phyla.</title>
        <authorList>
            <person name="Brown C.T."/>
            <person name="Hug L.A."/>
            <person name="Thomas B.C."/>
            <person name="Sharon I."/>
            <person name="Castelle C.J."/>
            <person name="Singh A."/>
            <person name="Wilkins M.J."/>
            <person name="Williams K.H."/>
            <person name="Banfield J.F."/>
        </authorList>
    </citation>
    <scope>NUCLEOTIDE SEQUENCE [LARGE SCALE GENOMIC DNA]</scope>
</reference>
<feature type="region of interest" description="Disordered" evidence="1">
    <location>
        <begin position="1"/>
        <end position="43"/>
    </location>
</feature>
<dbReference type="Proteomes" id="UP000034471">
    <property type="component" value="Unassembled WGS sequence"/>
</dbReference>
<feature type="compositionally biased region" description="Basic and acidic residues" evidence="1">
    <location>
        <begin position="27"/>
        <end position="43"/>
    </location>
</feature>
<feature type="compositionally biased region" description="Basic and acidic residues" evidence="1">
    <location>
        <begin position="1"/>
        <end position="10"/>
    </location>
</feature>
<evidence type="ECO:0000313" key="2">
    <source>
        <dbReference type="EMBL" id="KKQ37527.1"/>
    </source>
</evidence>
<proteinExistence type="predicted"/>
<evidence type="ECO:0000256" key="1">
    <source>
        <dbReference type="SAM" id="MobiDB-lite"/>
    </source>
</evidence>
<sequence>MRKLSDKQRSIIEPLLPRQNYTKGGRPRADDKKTGKDRRTFLQHDDRTHLRKTIRGGTNVCMAWV</sequence>
<comment type="caution">
    <text evidence="2">The sequence shown here is derived from an EMBL/GenBank/DDBJ whole genome shotgun (WGS) entry which is preliminary data.</text>
</comment>
<accession>A0A0G0H5W3</accession>
<gene>
    <name evidence="2" type="ORF">US54_C0032G0005</name>
</gene>
<name>A0A0G0H5W3_9BACT</name>
<dbReference type="AlphaFoldDB" id="A0A0G0H5W3"/>
<organism evidence="2 3">
    <name type="scientific">Candidatus Roizmanbacteria bacterium GW2011_GWA2_37_7</name>
    <dbReference type="NCBI Taxonomy" id="1618481"/>
    <lineage>
        <taxon>Bacteria</taxon>
        <taxon>Candidatus Roizmaniibacteriota</taxon>
    </lineage>
</organism>
<protein>
    <submittedName>
        <fullName evidence="2">Uncharacterized protein</fullName>
    </submittedName>
</protein>
<dbReference type="EMBL" id="LBTJ01000032">
    <property type="protein sequence ID" value="KKQ37527.1"/>
    <property type="molecule type" value="Genomic_DNA"/>
</dbReference>